<dbReference type="GO" id="GO:0030473">
    <property type="term" value="P:nuclear migration along microtubule"/>
    <property type="evidence" value="ECO:0007669"/>
    <property type="project" value="TreeGrafter"/>
</dbReference>
<proteinExistence type="inferred from homology"/>
<feature type="transmembrane region" description="Helical" evidence="8">
    <location>
        <begin position="306"/>
        <end position="323"/>
    </location>
</feature>
<organism evidence="11 12">
    <name type="scientific">Chiloscyllium punctatum</name>
    <name type="common">Brownbanded bambooshark</name>
    <name type="synonym">Hemiscyllium punctatum</name>
    <dbReference type="NCBI Taxonomy" id="137246"/>
    <lineage>
        <taxon>Eukaryota</taxon>
        <taxon>Metazoa</taxon>
        <taxon>Chordata</taxon>
        <taxon>Craniata</taxon>
        <taxon>Vertebrata</taxon>
        <taxon>Chondrichthyes</taxon>
        <taxon>Elasmobranchii</taxon>
        <taxon>Galeomorphii</taxon>
        <taxon>Galeoidea</taxon>
        <taxon>Orectolobiformes</taxon>
        <taxon>Hemiscylliidae</taxon>
        <taxon>Chiloscyllium</taxon>
    </lineage>
</organism>
<evidence type="ECO:0000256" key="4">
    <source>
        <dbReference type="ARBA" id="ARBA00022989"/>
    </source>
</evidence>
<evidence type="ECO:0008006" key="13">
    <source>
        <dbReference type="Google" id="ProtNLM"/>
    </source>
</evidence>
<feature type="transmembrane region" description="Helical" evidence="8">
    <location>
        <begin position="338"/>
        <end position="357"/>
    </location>
</feature>
<dbReference type="AlphaFoldDB" id="A0A401SUS6"/>
<feature type="domain" description="Ima1 N-terminal" evidence="9">
    <location>
        <begin position="21"/>
        <end position="146"/>
    </location>
</feature>
<evidence type="ECO:0000256" key="1">
    <source>
        <dbReference type="ARBA" id="ARBA00004473"/>
    </source>
</evidence>
<sequence length="647" mass="71955">MDVPSLSHVLLIVKKPTHVKVNCWFCSQDTTVPYGNRNCWDCPNCEQYNGFQENGDYNKPIPAQYMEHLNHMVTSWATPSQASKIQQWPNGQILFCKKCNNNQPLKIKQLASFVPRDEDKYEEEIEVYKHHLEQTYKLCRPCQTAVEYYIKHQDRQIRAILFDHQLRRREADKTFVQSSHYSSLSTPLKVLLLRFVAFVSCAVLVAMAVYGSGDSFMGQKPPAEMHVVNPMSHLSNSSNKAISASERVENVTRWEQLQDVLPEEMLINLQAMWKYGKNHQMAVVTTGLFTCLLAVLLAGRIRLRRIDALASLLWLAVMGLHLMENYLQTDVPGWLDTLKFSTTSLCCLVGFTATIATRKSTGQRRYRARRYMSGESINSFCSDGALSPRTSSLAASFIPIPPSIPQLARQQLCRTTRRNSPCSLPGRLNRALSLGTIPSLTKTDSGYLFSGSRPPSQTTISKDSPPSDYFSLKSGSRPSSPSISPTPSVAGSVTSSSGSLHHRRPLISPARLNLTGQRLKLFTECVAIQQSPGKLIRKAWPSPNVSDTNVSSNVLQQDVTHVSSHSHNAKSVEGGSIYSETTGQRKDSSSRSSACVVDTTTNLGQQAGDSSRRWKGLCGNILWTSLLGLSLTANVIFASVYLYQGLH</sequence>
<dbReference type="InterPro" id="IPR018861">
    <property type="entry name" value="TMEM201_C"/>
</dbReference>
<evidence type="ECO:0000313" key="12">
    <source>
        <dbReference type="Proteomes" id="UP000287033"/>
    </source>
</evidence>
<dbReference type="STRING" id="137246.A0A401SUS6"/>
<evidence type="ECO:0000256" key="2">
    <source>
        <dbReference type="ARBA" id="ARBA00007600"/>
    </source>
</evidence>
<keyword evidence="3 8" id="KW-0812">Transmembrane</keyword>
<dbReference type="Pfam" id="PF09779">
    <property type="entry name" value="Ima1_N"/>
    <property type="match status" value="1"/>
</dbReference>
<feature type="transmembrane region" description="Helical" evidence="8">
    <location>
        <begin position="621"/>
        <end position="643"/>
    </location>
</feature>
<feature type="transmembrane region" description="Helical" evidence="8">
    <location>
        <begin position="191"/>
        <end position="211"/>
    </location>
</feature>
<keyword evidence="4 8" id="KW-1133">Transmembrane helix</keyword>
<dbReference type="InterPro" id="IPR040041">
    <property type="entry name" value="TMEM201"/>
</dbReference>
<evidence type="ECO:0000256" key="3">
    <source>
        <dbReference type="ARBA" id="ARBA00022692"/>
    </source>
</evidence>
<feature type="region of interest" description="Disordered" evidence="7">
    <location>
        <begin position="560"/>
        <end position="593"/>
    </location>
</feature>
<dbReference type="EMBL" id="BEZZ01000573">
    <property type="protein sequence ID" value="GCC34164.1"/>
    <property type="molecule type" value="Genomic_DNA"/>
</dbReference>
<keyword evidence="5 8" id="KW-0472">Membrane</keyword>
<comment type="caution">
    <text evidence="11">The sequence shown here is derived from an EMBL/GenBank/DDBJ whole genome shotgun (WGS) entry which is preliminary data.</text>
</comment>
<dbReference type="GO" id="GO:0005637">
    <property type="term" value="C:nuclear inner membrane"/>
    <property type="evidence" value="ECO:0007669"/>
    <property type="project" value="UniProtKB-SubCell"/>
</dbReference>
<dbReference type="Proteomes" id="UP000287033">
    <property type="component" value="Unassembled WGS sequence"/>
</dbReference>
<accession>A0A401SUS6</accession>
<feature type="transmembrane region" description="Helical" evidence="8">
    <location>
        <begin position="281"/>
        <end position="299"/>
    </location>
</feature>
<comment type="similarity">
    <text evidence="2">Belongs to the TMEM201 family.</text>
</comment>
<evidence type="ECO:0000256" key="8">
    <source>
        <dbReference type="SAM" id="Phobius"/>
    </source>
</evidence>
<feature type="compositionally biased region" description="Low complexity" evidence="7">
    <location>
        <begin position="471"/>
        <end position="499"/>
    </location>
</feature>
<keyword evidence="12" id="KW-1185">Reference proteome</keyword>
<feature type="domain" description="Transmembrane protein 201 C-terminal" evidence="10">
    <location>
        <begin position="166"/>
        <end position="372"/>
    </location>
</feature>
<dbReference type="GO" id="GO:0005521">
    <property type="term" value="F:lamin binding"/>
    <property type="evidence" value="ECO:0007669"/>
    <property type="project" value="TreeGrafter"/>
</dbReference>
<name>A0A401SUS6_CHIPU</name>
<evidence type="ECO:0000313" key="11">
    <source>
        <dbReference type="EMBL" id="GCC34164.1"/>
    </source>
</evidence>
<evidence type="ECO:0000259" key="10">
    <source>
        <dbReference type="Pfam" id="PF10476"/>
    </source>
</evidence>
<dbReference type="GO" id="GO:0051015">
    <property type="term" value="F:actin filament binding"/>
    <property type="evidence" value="ECO:0007669"/>
    <property type="project" value="TreeGrafter"/>
</dbReference>
<evidence type="ECO:0000256" key="7">
    <source>
        <dbReference type="SAM" id="MobiDB-lite"/>
    </source>
</evidence>
<evidence type="ECO:0000259" key="9">
    <source>
        <dbReference type="Pfam" id="PF09779"/>
    </source>
</evidence>
<feature type="region of interest" description="Disordered" evidence="7">
    <location>
        <begin position="445"/>
        <end position="504"/>
    </location>
</feature>
<comment type="subcellular location">
    <subcellularLocation>
        <location evidence="1">Nucleus inner membrane</location>
        <topology evidence="1">Multi-pass membrane protein</topology>
    </subcellularLocation>
</comment>
<dbReference type="OMA" id="LCLGTMP"/>
<reference evidence="11 12" key="1">
    <citation type="journal article" date="2018" name="Nat. Ecol. Evol.">
        <title>Shark genomes provide insights into elasmobranch evolution and the origin of vertebrates.</title>
        <authorList>
            <person name="Hara Y"/>
            <person name="Yamaguchi K"/>
            <person name="Onimaru K"/>
            <person name="Kadota M"/>
            <person name="Koyanagi M"/>
            <person name="Keeley SD"/>
            <person name="Tatsumi K"/>
            <person name="Tanaka K"/>
            <person name="Motone F"/>
            <person name="Kageyama Y"/>
            <person name="Nozu R"/>
            <person name="Adachi N"/>
            <person name="Nishimura O"/>
            <person name="Nakagawa R"/>
            <person name="Tanegashima C"/>
            <person name="Kiyatake I"/>
            <person name="Matsumoto R"/>
            <person name="Murakumo K"/>
            <person name="Nishida K"/>
            <person name="Terakita A"/>
            <person name="Kuratani S"/>
            <person name="Sato K"/>
            <person name="Hyodo S Kuraku.S."/>
        </authorList>
    </citation>
    <scope>NUCLEOTIDE SEQUENCE [LARGE SCALE GENOMIC DNA]</scope>
</reference>
<evidence type="ECO:0000256" key="5">
    <source>
        <dbReference type="ARBA" id="ARBA00023136"/>
    </source>
</evidence>
<evidence type="ECO:0000256" key="6">
    <source>
        <dbReference type="ARBA" id="ARBA00023242"/>
    </source>
</evidence>
<dbReference type="PANTHER" id="PTHR28646:SF1">
    <property type="entry name" value="TRANSMEMBRANE PROTEIN 201"/>
    <property type="match status" value="1"/>
</dbReference>
<dbReference type="OrthoDB" id="5966927at2759"/>
<dbReference type="Pfam" id="PF10476">
    <property type="entry name" value="DUF2448"/>
    <property type="match status" value="1"/>
</dbReference>
<dbReference type="InterPro" id="IPR018617">
    <property type="entry name" value="Ima1_N"/>
</dbReference>
<protein>
    <recommendedName>
        <fullName evidence="13">Ima1 N-terminal domain-containing protein</fullName>
    </recommendedName>
</protein>
<feature type="compositionally biased region" description="Polar residues" evidence="7">
    <location>
        <begin position="453"/>
        <end position="464"/>
    </location>
</feature>
<dbReference type="PANTHER" id="PTHR28646">
    <property type="entry name" value="TRANSMEMBRANE PROTEIN 201"/>
    <property type="match status" value="1"/>
</dbReference>
<keyword evidence="6" id="KW-0539">Nucleus</keyword>
<gene>
    <name evidence="11" type="ORF">chiPu_0012637</name>
</gene>